<dbReference type="SUPFAM" id="SSF56854">
    <property type="entry name" value="Bcl-2 inhibitors of programmed cell death"/>
    <property type="match status" value="1"/>
</dbReference>
<dbReference type="PROSITE" id="PS50062">
    <property type="entry name" value="BCL2_FAMILY"/>
    <property type="match status" value="1"/>
</dbReference>
<proteinExistence type="inferred from homology"/>
<evidence type="ECO:0000256" key="3">
    <source>
        <dbReference type="SAM" id="Phobius"/>
    </source>
</evidence>
<accession>A0A2C9LR70</accession>
<evidence type="ECO:0000259" key="4">
    <source>
        <dbReference type="SMART" id="SM00337"/>
    </source>
</evidence>
<dbReference type="STRING" id="6526.A0A2C9LR70"/>
<protein>
    <recommendedName>
        <fullName evidence="4">Bcl-2 Bcl-2 homology region 1-3 domain-containing protein</fullName>
    </recommendedName>
</protein>
<feature type="domain" description="Bcl-2 Bcl-2 homology region 1-3" evidence="4">
    <location>
        <begin position="59"/>
        <end position="153"/>
    </location>
</feature>
<keyword evidence="3" id="KW-1133">Transmembrane helix</keyword>
<dbReference type="VEuPathDB" id="VectorBase:BGLAX_044403"/>
<keyword evidence="3" id="KW-0472">Membrane</keyword>
<evidence type="ECO:0000313" key="6">
    <source>
        <dbReference type="Proteomes" id="UP000076420"/>
    </source>
</evidence>
<dbReference type="GO" id="GO:0005741">
    <property type="term" value="C:mitochondrial outer membrane"/>
    <property type="evidence" value="ECO:0007669"/>
    <property type="project" value="TreeGrafter"/>
</dbReference>
<dbReference type="GO" id="GO:0001836">
    <property type="term" value="P:release of cytochrome c from mitochondria"/>
    <property type="evidence" value="ECO:0007669"/>
    <property type="project" value="TreeGrafter"/>
</dbReference>
<dbReference type="KEGG" id="bgt:106079683"/>
<dbReference type="GO" id="GO:0097192">
    <property type="term" value="P:extrinsic apoptotic signaling pathway in absence of ligand"/>
    <property type="evidence" value="ECO:0007669"/>
    <property type="project" value="TreeGrafter"/>
</dbReference>
<evidence type="ECO:0000256" key="2">
    <source>
        <dbReference type="ARBA" id="ARBA00022703"/>
    </source>
</evidence>
<feature type="transmembrane region" description="Helical" evidence="3">
    <location>
        <begin position="97"/>
        <end position="115"/>
    </location>
</feature>
<dbReference type="OrthoDB" id="6020735at2759"/>
<dbReference type="GO" id="GO:0008630">
    <property type="term" value="P:intrinsic apoptotic signaling pathway in response to DNA damage"/>
    <property type="evidence" value="ECO:0007669"/>
    <property type="project" value="TreeGrafter"/>
</dbReference>
<dbReference type="InterPro" id="IPR036834">
    <property type="entry name" value="Bcl-2-like_sf"/>
</dbReference>
<dbReference type="SMART" id="SM00337">
    <property type="entry name" value="BCL"/>
    <property type="match status" value="1"/>
</dbReference>
<feature type="transmembrane region" description="Helical" evidence="3">
    <location>
        <begin position="127"/>
        <end position="148"/>
    </location>
</feature>
<dbReference type="InterPro" id="IPR002475">
    <property type="entry name" value="Bcl2-like"/>
</dbReference>
<evidence type="ECO:0000313" key="5">
    <source>
        <dbReference type="EnsemblMetazoa" id="BGLB033877-PA"/>
    </source>
</evidence>
<dbReference type="Proteomes" id="UP000076420">
    <property type="component" value="Unassembled WGS sequence"/>
</dbReference>
<name>A0A2C9LR70_BIOGL</name>
<dbReference type="PANTHER" id="PTHR11256:SF56">
    <property type="entry name" value="BCL-2 BCL-2 HOMOLOGY REGION 1-3 DOMAIN-CONTAINING PROTEIN"/>
    <property type="match status" value="1"/>
</dbReference>
<dbReference type="GO" id="GO:0042981">
    <property type="term" value="P:regulation of apoptotic process"/>
    <property type="evidence" value="ECO:0007669"/>
    <property type="project" value="InterPro"/>
</dbReference>
<dbReference type="GO" id="GO:0051400">
    <property type="term" value="F:BH domain binding"/>
    <property type="evidence" value="ECO:0007669"/>
    <property type="project" value="TreeGrafter"/>
</dbReference>
<keyword evidence="2" id="KW-0053">Apoptosis</keyword>
<evidence type="ECO:0000256" key="1">
    <source>
        <dbReference type="ARBA" id="ARBA00009458"/>
    </source>
</evidence>
<dbReference type="VEuPathDB" id="VectorBase:BGLB033877"/>
<dbReference type="InterPro" id="IPR026298">
    <property type="entry name" value="Bcl-2_fam"/>
</dbReference>
<organism evidence="5 6">
    <name type="scientific">Biomphalaria glabrata</name>
    <name type="common">Bloodfluke planorb</name>
    <name type="synonym">Freshwater snail</name>
    <dbReference type="NCBI Taxonomy" id="6526"/>
    <lineage>
        <taxon>Eukaryota</taxon>
        <taxon>Metazoa</taxon>
        <taxon>Spiralia</taxon>
        <taxon>Lophotrochozoa</taxon>
        <taxon>Mollusca</taxon>
        <taxon>Gastropoda</taxon>
        <taxon>Heterobranchia</taxon>
        <taxon>Euthyneura</taxon>
        <taxon>Panpulmonata</taxon>
        <taxon>Hygrophila</taxon>
        <taxon>Lymnaeoidea</taxon>
        <taxon>Planorbidae</taxon>
        <taxon>Biomphalaria</taxon>
    </lineage>
</organism>
<dbReference type="Pfam" id="PF00452">
    <property type="entry name" value="Bcl-2"/>
    <property type="match status" value="1"/>
</dbReference>
<feature type="transmembrane region" description="Helical" evidence="3">
    <location>
        <begin position="168"/>
        <end position="187"/>
    </location>
</feature>
<dbReference type="EnsemblMetazoa" id="BGLB033877-RA">
    <property type="protein sequence ID" value="BGLB033877-PA"/>
    <property type="gene ID" value="BGLB033877"/>
</dbReference>
<sequence>MALTPEIVEQETQSVLFTFFDERMQRDGIEKTAEMQQLLVSEVTGSQNMATYKQYASMVLLVADEIDSKYNTKIQDLASTVPPNAEREIIKQVAEEILSGGITWGKIATLFLFTYKVCIRVLDRFPLITNIINIVLDFMAVRVVHWIIQKGGWKSIQENMIRPLPDIFRISLGVVFLSVGVFLLFWYRK</sequence>
<dbReference type="EnsemblMetazoa" id="BGLB033877-RB">
    <property type="protein sequence ID" value="BGLB033877-PB"/>
    <property type="gene ID" value="BGLB033877"/>
</dbReference>
<dbReference type="RefSeq" id="XP_013096338.2">
    <property type="nucleotide sequence ID" value="XM_013240884.2"/>
</dbReference>
<dbReference type="AlphaFoldDB" id="A0A2C9LR70"/>
<dbReference type="CDD" id="cd06845">
    <property type="entry name" value="Bcl-2_like"/>
    <property type="match status" value="1"/>
</dbReference>
<gene>
    <name evidence="5" type="primary">106079683</name>
</gene>
<dbReference type="Gene3D" id="1.10.437.10">
    <property type="entry name" value="Blc2-like"/>
    <property type="match status" value="1"/>
</dbReference>
<dbReference type="PANTHER" id="PTHR11256">
    <property type="entry name" value="BCL-2 RELATED"/>
    <property type="match status" value="1"/>
</dbReference>
<comment type="similarity">
    <text evidence="1">Belongs to the Bcl-2 family.</text>
</comment>
<keyword evidence="3" id="KW-0812">Transmembrane</keyword>
<reference evidence="5" key="1">
    <citation type="submission" date="2020-05" db="UniProtKB">
        <authorList>
            <consortium name="EnsemblMetazoa"/>
        </authorList>
    </citation>
    <scope>IDENTIFICATION</scope>
    <source>
        <strain evidence="5">BB02</strain>
    </source>
</reference>
<dbReference type="InterPro" id="IPR046371">
    <property type="entry name" value="Bcl-2_BH1-3"/>
</dbReference>